<keyword evidence="5" id="KW-0963">Cytoplasm</keyword>
<evidence type="ECO:0000256" key="10">
    <source>
        <dbReference type="ARBA" id="ARBA00022884"/>
    </source>
</evidence>
<dbReference type="Proteomes" id="UP001300672">
    <property type="component" value="Chromosome"/>
</dbReference>
<evidence type="ECO:0000256" key="7">
    <source>
        <dbReference type="ARBA" id="ARBA00022603"/>
    </source>
</evidence>
<name>A0AA95H9H8_9GAMM</name>
<keyword evidence="8 14" id="KW-0808">Transferase</keyword>
<dbReference type="PROSITE" id="PS01153">
    <property type="entry name" value="NOL1_NOP2_SUN"/>
    <property type="match status" value="1"/>
</dbReference>
<dbReference type="EC" id="2.1.1.176" evidence="4"/>
<evidence type="ECO:0000256" key="8">
    <source>
        <dbReference type="ARBA" id="ARBA00022679"/>
    </source>
</evidence>
<dbReference type="CDD" id="cd02440">
    <property type="entry name" value="AdoMet_MTases"/>
    <property type="match status" value="1"/>
</dbReference>
<dbReference type="InterPro" id="IPR035926">
    <property type="entry name" value="NusB-like_sf"/>
</dbReference>
<dbReference type="EMBL" id="CP124755">
    <property type="protein sequence ID" value="WGZ90566.1"/>
    <property type="molecule type" value="Genomic_DNA"/>
</dbReference>
<dbReference type="PROSITE" id="PS51686">
    <property type="entry name" value="SAM_MT_RSMB_NOP"/>
    <property type="match status" value="1"/>
</dbReference>
<dbReference type="NCBIfam" id="TIGR00563">
    <property type="entry name" value="rsmB"/>
    <property type="match status" value="1"/>
</dbReference>
<organism evidence="16">
    <name type="scientific">Candidatus Thiocaldithrix dubininis</name>
    <dbReference type="NCBI Taxonomy" id="3080823"/>
    <lineage>
        <taxon>Bacteria</taxon>
        <taxon>Pseudomonadati</taxon>
        <taxon>Pseudomonadota</taxon>
        <taxon>Gammaproteobacteria</taxon>
        <taxon>Thiotrichales</taxon>
        <taxon>Thiotrichaceae</taxon>
        <taxon>Candidatus Thiocaldithrix</taxon>
    </lineage>
</organism>
<feature type="active site" description="Nucleophile" evidence="14">
    <location>
        <position position="373"/>
    </location>
</feature>
<keyword evidence="7 14" id="KW-0489">Methyltransferase</keyword>
<dbReference type="Gene3D" id="1.10.287.730">
    <property type="entry name" value="Helix hairpin bin"/>
    <property type="match status" value="1"/>
</dbReference>
<evidence type="ECO:0000256" key="1">
    <source>
        <dbReference type="ARBA" id="ARBA00002724"/>
    </source>
</evidence>
<dbReference type="KEGG" id="tdu:QJT80_13910"/>
<dbReference type="Pfam" id="PF01189">
    <property type="entry name" value="Methyltr_RsmB-F"/>
    <property type="match status" value="1"/>
</dbReference>
<dbReference type="NCBIfam" id="NF011494">
    <property type="entry name" value="PRK14902.1"/>
    <property type="match status" value="1"/>
</dbReference>
<dbReference type="GO" id="GO:0070475">
    <property type="term" value="P:rRNA base methylation"/>
    <property type="evidence" value="ECO:0007669"/>
    <property type="project" value="TreeGrafter"/>
</dbReference>
<dbReference type="Gene3D" id="3.30.70.1170">
    <property type="entry name" value="Sun protein, domain 3"/>
    <property type="match status" value="1"/>
</dbReference>
<dbReference type="AlphaFoldDB" id="A0AA95H9H8"/>
<sequence>MNTRAAAALTLQAVIYDGTSLTEALAVAPANAIALEDRGLLRDLCFGSLRWHERLSALLKLLVTKPLKAADKDVECLLRIGLYQLLYQRIPSHAAVNETVKAVKALKKPWADKLVNGVLRNFLREQTNLLDKIDSQVSTHYAFPTWLLKELQSAWPAQWTAIVAASNTQAAMTLRVNQRQFSTTAYQALLQEQGIQAQLHAVVPSALVLEKAVGVEQLPAFAQGAVSVQDAAAQLAAFLLDAQPNMRVLDACAAPGGKTTHLLERSDHLALIALDSSESRLNRVHENLARLQLNAEVITADAGDLTQWWNGQYFDRILLDAPCSATGVMRRHPDIKLLRRASDIPALQQQQQQLLQQLWQILKPGGKLLYATCSILPQENVQQITQFMQTHTDAEHVPLEGEWGTAMSYGRQILPGDTGMDGFYYALLLKQAPKAQEHTT</sequence>
<comment type="function">
    <text evidence="1">Specifically methylates the cytosine at position 967 (m5C967) of 16S rRNA.</text>
</comment>
<dbReference type="InterPro" id="IPR006027">
    <property type="entry name" value="NusB_RsmB_TIM44"/>
</dbReference>
<dbReference type="GO" id="GO:0003723">
    <property type="term" value="F:RNA binding"/>
    <property type="evidence" value="ECO:0007669"/>
    <property type="project" value="UniProtKB-UniRule"/>
</dbReference>
<evidence type="ECO:0000256" key="3">
    <source>
        <dbReference type="ARBA" id="ARBA00007494"/>
    </source>
</evidence>
<dbReference type="PANTHER" id="PTHR22807">
    <property type="entry name" value="NOP2 YEAST -RELATED NOL1/NOP2/FMU SUN DOMAIN-CONTAINING"/>
    <property type="match status" value="1"/>
</dbReference>
<dbReference type="SUPFAM" id="SSF53335">
    <property type="entry name" value="S-adenosyl-L-methionine-dependent methyltransferases"/>
    <property type="match status" value="1"/>
</dbReference>
<dbReference type="InterPro" id="IPR023267">
    <property type="entry name" value="RCMT"/>
</dbReference>
<dbReference type="InterPro" id="IPR018314">
    <property type="entry name" value="RsmB/NOL1/NOP2-like_CS"/>
</dbReference>
<dbReference type="NCBIfam" id="NF008149">
    <property type="entry name" value="PRK10901.1"/>
    <property type="match status" value="1"/>
</dbReference>
<evidence type="ECO:0000256" key="11">
    <source>
        <dbReference type="ARBA" id="ARBA00030399"/>
    </source>
</evidence>
<dbReference type="Pfam" id="PF22458">
    <property type="entry name" value="RsmF-B_ferredox"/>
    <property type="match status" value="1"/>
</dbReference>
<dbReference type="Pfam" id="PF01029">
    <property type="entry name" value="NusB"/>
    <property type="match status" value="1"/>
</dbReference>
<evidence type="ECO:0000313" key="16">
    <source>
        <dbReference type="EMBL" id="WGZ90566.1"/>
    </source>
</evidence>
<evidence type="ECO:0000256" key="5">
    <source>
        <dbReference type="ARBA" id="ARBA00022490"/>
    </source>
</evidence>
<dbReference type="GO" id="GO:0006355">
    <property type="term" value="P:regulation of DNA-templated transcription"/>
    <property type="evidence" value="ECO:0007669"/>
    <property type="project" value="InterPro"/>
</dbReference>
<feature type="domain" description="SAM-dependent MTase RsmB/NOP-type" evidence="15">
    <location>
        <begin position="162"/>
        <end position="431"/>
    </location>
</feature>
<dbReference type="InterPro" id="IPR054728">
    <property type="entry name" value="RsmB-like_ferredoxin"/>
</dbReference>
<feature type="binding site" evidence="14">
    <location>
        <begin position="252"/>
        <end position="258"/>
    </location>
    <ligand>
        <name>S-adenosyl-L-methionine</name>
        <dbReference type="ChEBI" id="CHEBI:59789"/>
    </ligand>
</feature>
<comment type="subcellular location">
    <subcellularLocation>
        <location evidence="2">Cytoplasm</location>
    </subcellularLocation>
</comment>
<gene>
    <name evidence="16" type="primary">rsmB</name>
    <name evidence="16" type="ORF">QJT80_13910</name>
</gene>
<proteinExistence type="inferred from homology"/>
<evidence type="ECO:0000256" key="6">
    <source>
        <dbReference type="ARBA" id="ARBA00022552"/>
    </source>
</evidence>
<accession>A0AA95H9H8</accession>
<dbReference type="Gene3D" id="3.40.50.150">
    <property type="entry name" value="Vaccinia Virus protein VP39"/>
    <property type="match status" value="1"/>
</dbReference>
<dbReference type="InterPro" id="IPR004573">
    <property type="entry name" value="rRNA_ssu_MeTfrase_B"/>
</dbReference>
<dbReference type="GO" id="GO:0005829">
    <property type="term" value="C:cytosol"/>
    <property type="evidence" value="ECO:0007669"/>
    <property type="project" value="TreeGrafter"/>
</dbReference>
<comment type="similarity">
    <text evidence="3 14">Belongs to the class I-like SAM-binding methyltransferase superfamily. RsmB/NOP family.</text>
</comment>
<dbReference type="SUPFAM" id="SSF48013">
    <property type="entry name" value="NusB-like"/>
    <property type="match status" value="1"/>
</dbReference>
<feature type="binding site" evidence="14">
    <location>
        <position position="275"/>
    </location>
    <ligand>
        <name>S-adenosyl-L-methionine</name>
        <dbReference type="ChEBI" id="CHEBI:59789"/>
    </ligand>
</feature>
<feature type="binding site" evidence="14">
    <location>
        <position position="320"/>
    </location>
    <ligand>
        <name>S-adenosyl-L-methionine</name>
        <dbReference type="ChEBI" id="CHEBI:59789"/>
    </ligand>
</feature>
<dbReference type="PRINTS" id="PR02008">
    <property type="entry name" value="RCMTFAMILY"/>
</dbReference>
<evidence type="ECO:0000256" key="2">
    <source>
        <dbReference type="ARBA" id="ARBA00004496"/>
    </source>
</evidence>
<evidence type="ECO:0000256" key="13">
    <source>
        <dbReference type="ARBA" id="ARBA00047283"/>
    </source>
</evidence>
<evidence type="ECO:0000256" key="9">
    <source>
        <dbReference type="ARBA" id="ARBA00022691"/>
    </source>
</evidence>
<dbReference type="PANTHER" id="PTHR22807:SF61">
    <property type="entry name" value="NOL1_NOP2_SUN FAMILY PROTEIN _ ANTITERMINATION NUSB DOMAIN-CONTAINING PROTEIN"/>
    <property type="match status" value="1"/>
</dbReference>
<comment type="catalytic activity">
    <reaction evidence="13">
        <text>cytidine(967) in 16S rRNA + S-adenosyl-L-methionine = 5-methylcytidine(967) in 16S rRNA + S-adenosyl-L-homocysteine + H(+)</text>
        <dbReference type="Rhea" id="RHEA:42748"/>
        <dbReference type="Rhea" id="RHEA-COMP:10219"/>
        <dbReference type="Rhea" id="RHEA-COMP:10220"/>
        <dbReference type="ChEBI" id="CHEBI:15378"/>
        <dbReference type="ChEBI" id="CHEBI:57856"/>
        <dbReference type="ChEBI" id="CHEBI:59789"/>
        <dbReference type="ChEBI" id="CHEBI:74483"/>
        <dbReference type="ChEBI" id="CHEBI:82748"/>
        <dbReference type="EC" id="2.1.1.176"/>
    </reaction>
</comment>
<evidence type="ECO:0000256" key="14">
    <source>
        <dbReference type="PROSITE-ProRule" id="PRU01023"/>
    </source>
</evidence>
<evidence type="ECO:0000259" key="15">
    <source>
        <dbReference type="PROSITE" id="PS51686"/>
    </source>
</evidence>
<protein>
    <recommendedName>
        <fullName evidence="4">16S rRNA (cytosine(967)-C(5))-methyltransferase</fullName>
        <ecNumber evidence="4">2.1.1.176</ecNumber>
    </recommendedName>
    <alternativeName>
        <fullName evidence="11">16S rRNA m5C967 methyltransferase</fullName>
    </alternativeName>
    <alternativeName>
        <fullName evidence="12">rRNA (cytosine-C(5)-)-methyltransferase RsmB</fullName>
    </alternativeName>
</protein>
<dbReference type="Gene3D" id="1.10.940.10">
    <property type="entry name" value="NusB-like"/>
    <property type="match status" value="1"/>
</dbReference>
<evidence type="ECO:0000256" key="4">
    <source>
        <dbReference type="ARBA" id="ARBA00012140"/>
    </source>
</evidence>
<keyword evidence="9 14" id="KW-0949">S-adenosyl-L-methionine</keyword>
<keyword evidence="6" id="KW-0698">rRNA processing</keyword>
<dbReference type="InterPro" id="IPR029063">
    <property type="entry name" value="SAM-dependent_MTases_sf"/>
</dbReference>
<feature type="binding site" evidence="14">
    <location>
        <position position="301"/>
    </location>
    <ligand>
        <name>S-adenosyl-L-methionine</name>
        <dbReference type="ChEBI" id="CHEBI:59789"/>
    </ligand>
</feature>
<keyword evidence="10 14" id="KW-0694">RNA-binding</keyword>
<dbReference type="InterPro" id="IPR049560">
    <property type="entry name" value="MeTrfase_RsmB-F_NOP2_cat"/>
</dbReference>
<dbReference type="InterPro" id="IPR001678">
    <property type="entry name" value="MeTrfase_RsmB-F_NOP2_dom"/>
</dbReference>
<dbReference type="FunFam" id="3.40.50.150:FF:000022">
    <property type="entry name" value="Ribosomal RNA small subunit methyltransferase B"/>
    <property type="match status" value="1"/>
</dbReference>
<dbReference type="GO" id="GO:0009383">
    <property type="term" value="F:rRNA (cytosine-C5-)-methyltransferase activity"/>
    <property type="evidence" value="ECO:0007669"/>
    <property type="project" value="TreeGrafter"/>
</dbReference>
<evidence type="ECO:0000256" key="12">
    <source>
        <dbReference type="ARBA" id="ARBA00031088"/>
    </source>
</evidence>
<reference evidence="16" key="1">
    <citation type="journal article" date="2023" name="Int. J. Mol. Sci.">
        <title>Metagenomics Revealed a New Genus 'Candidatus Thiocaldithrix dubininis' gen. nov., sp. nov. and a New Species 'Candidatus Thiothrix putei' sp. nov. in the Family Thiotrichaceae, Some Members of Which Have Traits of Both Na+- and H+-Motive Energetics.</title>
        <authorList>
            <person name="Ravin N.V."/>
            <person name="Muntyan M.S."/>
            <person name="Smolyakov D.D."/>
            <person name="Rudenko T.S."/>
            <person name="Beletsky A.V."/>
            <person name="Mardanov A.V."/>
            <person name="Grabovich M.Y."/>
        </authorList>
    </citation>
    <scope>NUCLEOTIDE SEQUENCE</scope>
    <source>
        <strain evidence="16">GKL-01</strain>
    </source>
</reference>
<reference evidence="16" key="2">
    <citation type="submission" date="2023-04" db="EMBL/GenBank/DDBJ databases">
        <authorList>
            <person name="Beletskiy A.V."/>
            <person name="Mardanov A.V."/>
            <person name="Ravin N.V."/>
        </authorList>
    </citation>
    <scope>NUCLEOTIDE SEQUENCE</scope>
    <source>
        <strain evidence="16">GKL-01</strain>
    </source>
</reference>